<proteinExistence type="predicted"/>
<dbReference type="GO" id="GO:0012505">
    <property type="term" value="C:endomembrane system"/>
    <property type="evidence" value="ECO:0007669"/>
    <property type="project" value="UniProtKB-SubCell"/>
</dbReference>
<dbReference type="AlphaFoldDB" id="A0A7I9WAB5"/>
<reference evidence="6 7" key="1">
    <citation type="journal article" date="2019" name="Emerg. Microbes Infect.">
        <title>Comprehensive subspecies identification of 175 nontuberculous mycobacteria species based on 7547 genomic profiles.</title>
        <authorList>
            <person name="Matsumoto Y."/>
            <person name="Kinjo T."/>
            <person name="Motooka D."/>
            <person name="Nabeya D."/>
            <person name="Jung N."/>
            <person name="Uechi K."/>
            <person name="Horii T."/>
            <person name="Iida T."/>
            <person name="Fujita J."/>
            <person name="Nakamura S."/>
        </authorList>
    </citation>
    <scope>NUCLEOTIDE SEQUENCE [LARGE SCALE GENOMIC DNA]</scope>
    <source>
        <strain evidence="6 7">JCM 6377</strain>
    </source>
</reference>
<evidence type="ECO:0000256" key="1">
    <source>
        <dbReference type="ARBA" id="ARBA00004127"/>
    </source>
</evidence>
<evidence type="ECO:0000256" key="5">
    <source>
        <dbReference type="SAM" id="Phobius"/>
    </source>
</evidence>
<comment type="subcellular location">
    <subcellularLocation>
        <location evidence="1">Endomembrane system</location>
        <topology evidence="1">Multi-pass membrane protein</topology>
    </subcellularLocation>
</comment>
<dbReference type="EMBL" id="BLKS01000002">
    <property type="protein sequence ID" value="GFG54642.1"/>
    <property type="molecule type" value="Genomic_DNA"/>
</dbReference>
<accession>A0A7I9WAB5</accession>
<evidence type="ECO:0000313" key="7">
    <source>
        <dbReference type="Proteomes" id="UP000465302"/>
    </source>
</evidence>
<dbReference type="InterPro" id="IPR007318">
    <property type="entry name" value="Phopholipid_MeTrfase"/>
</dbReference>
<sequence length="224" mass="24442">MKTTLQMLGYAVFSIVFFGVLLFWPAGTFDYWQAWVFIAVFVVATMIPTVYLAVKYPDALRRRTRSGPFAESRPAQRLINVGIILTTVAAAVLSALDHRFGWSAVPIAVVIVGNVLVVGGLAIAEATVVQNNYAAATITVEADQPVVSTGLYGMVRHPMYVGALIMMTGVPLALGSYWALLTLIPGVAVFVARITDEEKALREELAGYDEYIQKVPYRLVPGVW</sequence>
<keyword evidence="3 5" id="KW-1133">Transmembrane helix</keyword>
<keyword evidence="2 5" id="KW-0812">Transmembrane</keyword>
<evidence type="ECO:0000256" key="2">
    <source>
        <dbReference type="ARBA" id="ARBA00022692"/>
    </source>
</evidence>
<dbReference type="PANTHER" id="PTHR43847:SF1">
    <property type="entry name" value="BLL3993 PROTEIN"/>
    <property type="match status" value="1"/>
</dbReference>
<evidence type="ECO:0000313" key="6">
    <source>
        <dbReference type="EMBL" id="GFG54642.1"/>
    </source>
</evidence>
<evidence type="ECO:0008006" key="8">
    <source>
        <dbReference type="Google" id="ProtNLM"/>
    </source>
</evidence>
<feature type="transmembrane region" description="Helical" evidence="5">
    <location>
        <begin position="32"/>
        <end position="54"/>
    </location>
</feature>
<evidence type="ECO:0000256" key="3">
    <source>
        <dbReference type="ARBA" id="ARBA00022989"/>
    </source>
</evidence>
<keyword evidence="4 5" id="KW-0472">Membrane</keyword>
<gene>
    <name evidence="6" type="ORF">MAGR_60830</name>
</gene>
<name>A0A7I9WAB5_MYCAG</name>
<feature type="transmembrane region" description="Helical" evidence="5">
    <location>
        <begin position="102"/>
        <end position="124"/>
    </location>
</feature>
<comment type="caution">
    <text evidence="6">The sequence shown here is derived from an EMBL/GenBank/DDBJ whole genome shotgun (WGS) entry which is preliminary data.</text>
</comment>
<protein>
    <recommendedName>
        <fullName evidence="8">Isoprenylcysteine carboxyl methyltransferase</fullName>
    </recommendedName>
</protein>
<feature type="transmembrane region" description="Helical" evidence="5">
    <location>
        <begin position="160"/>
        <end position="180"/>
    </location>
</feature>
<feature type="transmembrane region" description="Helical" evidence="5">
    <location>
        <begin position="75"/>
        <end position="96"/>
    </location>
</feature>
<dbReference type="Gene3D" id="1.20.120.1630">
    <property type="match status" value="1"/>
</dbReference>
<dbReference type="Proteomes" id="UP000465302">
    <property type="component" value="Unassembled WGS sequence"/>
</dbReference>
<evidence type="ECO:0000256" key="4">
    <source>
        <dbReference type="ARBA" id="ARBA00023136"/>
    </source>
</evidence>
<feature type="transmembrane region" description="Helical" evidence="5">
    <location>
        <begin position="7"/>
        <end position="26"/>
    </location>
</feature>
<organism evidence="6 7">
    <name type="scientific">Mycolicibacterium agri</name>
    <name type="common">Mycobacterium agri</name>
    <dbReference type="NCBI Taxonomy" id="36811"/>
    <lineage>
        <taxon>Bacteria</taxon>
        <taxon>Bacillati</taxon>
        <taxon>Actinomycetota</taxon>
        <taxon>Actinomycetes</taxon>
        <taxon>Mycobacteriales</taxon>
        <taxon>Mycobacteriaceae</taxon>
        <taxon>Mycolicibacterium</taxon>
    </lineage>
</organism>
<dbReference type="Pfam" id="PF04191">
    <property type="entry name" value="PEMT"/>
    <property type="match status" value="1"/>
</dbReference>
<dbReference type="InterPro" id="IPR052527">
    <property type="entry name" value="Metal_cation-efflux_comp"/>
</dbReference>
<dbReference type="PANTHER" id="PTHR43847">
    <property type="entry name" value="BLL3993 PROTEIN"/>
    <property type="match status" value="1"/>
</dbReference>
<dbReference type="RefSeq" id="WP_234816245.1">
    <property type="nucleotide sequence ID" value="NZ_BLKS01000002.1"/>
</dbReference>